<dbReference type="AlphaFoldDB" id="A0A9P4WK83"/>
<dbReference type="Proteomes" id="UP000758155">
    <property type="component" value="Unassembled WGS sequence"/>
</dbReference>
<reference evidence="1" key="1">
    <citation type="submission" date="2019-04" db="EMBL/GenBank/DDBJ databases">
        <title>Sequencing of skin fungus with MAO and IRED activity.</title>
        <authorList>
            <person name="Marsaioli A.J."/>
            <person name="Bonatto J.M.C."/>
            <person name="Reis Junior O."/>
        </authorList>
    </citation>
    <scope>NUCLEOTIDE SEQUENCE</scope>
    <source>
        <strain evidence="1">28M1</strain>
    </source>
</reference>
<name>A0A9P4WK83_9PLEO</name>
<dbReference type="OrthoDB" id="3797819at2759"/>
<gene>
    <name evidence="1" type="ORF">E8E12_006008</name>
</gene>
<protein>
    <submittedName>
        <fullName evidence="1">Uncharacterized protein</fullName>
    </submittedName>
</protein>
<comment type="caution">
    <text evidence="1">The sequence shown here is derived from an EMBL/GenBank/DDBJ whole genome shotgun (WGS) entry which is preliminary data.</text>
</comment>
<organism evidence="1 2">
    <name type="scientific">Didymella heteroderae</name>
    <dbReference type="NCBI Taxonomy" id="1769908"/>
    <lineage>
        <taxon>Eukaryota</taxon>
        <taxon>Fungi</taxon>
        <taxon>Dikarya</taxon>
        <taxon>Ascomycota</taxon>
        <taxon>Pezizomycotina</taxon>
        <taxon>Dothideomycetes</taxon>
        <taxon>Pleosporomycetidae</taxon>
        <taxon>Pleosporales</taxon>
        <taxon>Pleosporineae</taxon>
        <taxon>Didymellaceae</taxon>
        <taxon>Didymella</taxon>
    </lineage>
</organism>
<sequence>MPSSSTRWTPLPENARVQALDAALESITTKLDAILSDSLKIPRPLTGDLPNFQLTLVNAYDRAVFNFADWAGGIASLVPGYDDRTVDPQLQEQVEKEAAAVVAEAKALMGDITKEDA</sequence>
<keyword evidence="2" id="KW-1185">Reference proteome</keyword>
<proteinExistence type="predicted"/>
<evidence type="ECO:0000313" key="1">
    <source>
        <dbReference type="EMBL" id="KAF3034519.1"/>
    </source>
</evidence>
<accession>A0A9P4WK83</accession>
<dbReference type="EMBL" id="SWKV01000067">
    <property type="protein sequence ID" value="KAF3034519.1"/>
    <property type="molecule type" value="Genomic_DNA"/>
</dbReference>
<evidence type="ECO:0000313" key="2">
    <source>
        <dbReference type="Proteomes" id="UP000758155"/>
    </source>
</evidence>